<dbReference type="PANTHER" id="PTHR10357:SF219">
    <property type="entry name" value="MALTOSE ALPHA-D-GLUCOSYLTRANSFERASE"/>
    <property type="match status" value="1"/>
</dbReference>
<protein>
    <recommendedName>
        <fullName evidence="6">Maltokinase</fullName>
        <ecNumber evidence="4">2.7.1.175</ecNumber>
        <ecNumber evidence="5">5.4.99.16</ecNumber>
    </recommendedName>
    <alternativeName>
        <fullName evidence="14">Maltose alpha-D-glucosyltransferase</fullName>
    </alternativeName>
    <alternativeName>
        <fullName evidence="13">Maltose-1-phosphate synthase</fullName>
    </alternativeName>
</protein>
<dbReference type="Gene3D" id="3.20.20.80">
    <property type="entry name" value="Glycosidases"/>
    <property type="match status" value="1"/>
</dbReference>
<evidence type="ECO:0000256" key="14">
    <source>
        <dbReference type="ARBA" id="ARBA00031378"/>
    </source>
</evidence>
<dbReference type="InterPro" id="IPR045857">
    <property type="entry name" value="O16G_dom_2"/>
</dbReference>
<dbReference type="GO" id="GO:0016740">
    <property type="term" value="F:transferase activity"/>
    <property type="evidence" value="ECO:0007669"/>
    <property type="project" value="UniProtKB-KW"/>
</dbReference>
<comment type="catalytic activity">
    <reaction evidence="1">
        <text>D-maltose = alpha,alpha-trehalose</text>
        <dbReference type="Rhea" id="RHEA:15145"/>
        <dbReference type="ChEBI" id="CHEBI:16551"/>
        <dbReference type="ChEBI" id="CHEBI:17306"/>
        <dbReference type="EC" id="5.4.99.16"/>
    </reaction>
</comment>
<dbReference type="OrthoDB" id="9805159at2"/>
<dbReference type="InterPro" id="IPR032091">
    <property type="entry name" value="Malt_amylase-like_C"/>
</dbReference>
<dbReference type="InterPro" id="IPR013780">
    <property type="entry name" value="Glyco_hydro_b"/>
</dbReference>
<keyword evidence="10" id="KW-0106">Calcium</keyword>
<sequence length="1120" mass="128987">MPQLRKPSKVRDTDPLWYKDAIIYEMHVRAFCDSDGDGIGDFKGLTTKLDYLKELGVTAIWLLPFFPSPLKDDGYDTADYTGVHDTYGTLPDFKRFLKAAHKRGLKVITELVLNHTSDRHPWFQRARTAKPGSKWRNFYVWSTTAKKYEEARIIFKDFETSNWTWDPTAQAYYWHRFYSHQPDLNFDNPQVIKVMFRVLDFWFKMGVDGLRLDAVPYLFEREGTNCENLPETYDLLRELRAHVDANHTGKMLLAEANQWPEDSAAYFGDGDLCHMAFHFPIMPRLYMALHMEDRYPLLDILEQTPDIPETSQWALFLRNHDELTLEMVTDEERDYMYRVYAGDPRMRINLGIRRRFAPLMGNNRRTMELLNALLLSLPGTPVLYYGDEIGMGDNIYLGDRNAVRTPMQWSADRNAGFSDANPQQLFLPTIIDPEYHYQTVNVEAQESNPHSLLWWMRRIISLRKRFKAFGRGKIHFLTPENRKILVFVRTWEEETILVVANLSRYVQFAEIDLSQFAGMVPVELFGRTDFPPIGLMPYTLTMGPHSFFWFSLNAVTSALETSDPAHAEPPVLTSPGGWPEIMTEATRAELESVLPRYLTRCLWFNGRGRRIKSVHVQEALTVSGVTPQAYITLVDVHYVGGDQETYALPLAYAGPGDADRVLRDSPKAAVARLRLTEPRELGLLYDALADQGFCRAILETVPRRSQMQGAEGRLMTSRTRAFTKVAKVHDFTQHAALARVDRNNTLVVFGDIFALKFFRRLEPGVNPELEIGRFLDDRKFEHVAQTIGAIEYRRERHTPITLAVLQSYIPSEDDAWTYTQDVLQGFLEELRLHPEPPPKANGQHLLDTLGKQPPSKIRAHFGSYLEQMGILGTRTAQMHRALASVPPGSKDDDAFRPESFTRLYQRSVYQGCRSRVGRVLPLLAKAMDKLPQSTQLEAQWVMDHKAQCQDFYKGLLDDRLSCKRIRCHGDYALVQALLSRRDFAIIDFEGDASRPLSERRIKRSCLRDMAGLIRSLHYAGFAALSSAYEHGLCLEDSMDDLRAWCRSWRFWTASAILDAYFKALDGFDIVPTGHEERKLLLDIFLLDKAMYELDEELLNRPEWAAVPLRAIRQLLEQNKN</sequence>
<evidence type="ECO:0000313" key="18">
    <source>
        <dbReference type="Proteomes" id="UP000269883"/>
    </source>
</evidence>
<dbReference type="SMART" id="SM00642">
    <property type="entry name" value="Aamy"/>
    <property type="match status" value="1"/>
</dbReference>
<accession>A0A2Z6B209</accession>
<evidence type="ECO:0000256" key="7">
    <source>
        <dbReference type="ARBA" id="ARBA00022679"/>
    </source>
</evidence>
<dbReference type="FunFam" id="3.20.20.80:FF:000055">
    <property type="entry name" value="Trehalose synthase"/>
    <property type="match status" value="1"/>
</dbReference>
<dbReference type="InterPro" id="IPR012811">
    <property type="entry name" value="TreS_maltokin_C_dom"/>
</dbReference>
<dbReference type="InterPro" id="IPR040999">
    <property type="entry name" value="Mak_N_cap"/>
</dbReference>
<evidence type="ECO:0000256" key="13">
    <source>
        <dbReference type="ARBA" id="ARBA00031251"/>
    </source>
</evidence>
<organism evidence="17 18">
    <name type="scientific">Desulfovibrio ferrophilus</name>
    <dbReference type="NCBI Taxonomy" id="241368"/>
    <lineage>
        <taxon>Bacteria</taxon>
        <taxon>Pseudomonadati</taxon>
        <taxon>Thermodesulfobacteriota</taxon>
        <taxon>Desulfovibrionia</taxon>
        <taxon>Desulfovibrionales</taxon>
        <taxon>Desulfovibrionaceae</taxon>
        <taxon>Desulfovibrio</taxon>
    </lineage>
</organism>
<dbReference type="EMBL" id="AP017378">
    <property type="protein sequence ID" value="BBD09515.1"/>
    <property type="molecule type" value="Genomic_DNA"/>
</dbReference>
<dbReference type="NCBIfam" id="TIGR02456">
    <property type="entry name" value="treS_nterm"/>
    <property type="match status" value="1"/>
</dbReference>
<dbReference type="Proteomes" id="UP000269883">
    <property type="component" value="Chromosome"/>
</dbReference>
<dbReference type="SUPFAM" id="SSF51445">
    <property type="entry name" value="(Trans)glycosidases"/>
    <property type="match status" value="1"/>
</dbReference>
<proteinExistence type="inferred from homology"/>
<dbReference type="GO" id="GO:0005975">
    <property type="term" value="P:carbohydrate metabolic process"/>
    <property type="evidence" value="ECO:0007669"/>
    <property type="project" value="InterPro"/>
</dbReference>
<reference evidence="17 18" key="1">
    <citation type="journal article" date="2018" name="Sci. Adv.">
        <title>Multi-heme cytochromes provide a pathway for survival in energy-limited environments.</title>
        <authorList>
            <person name="Deng X."/>
            <person name="Dohmae N."/>
            <person name="Nealson K.H."/>
            <person name="Hashimoto K."/>
            <person name="Okamoto A."/>
        </authorList>
    </citation>
    <scope>NUCLEOTIDE SEQUENCE [LARGE SCALE GENOMIC DNA]</scope>
    <source>
        <strain evidence="17 18">IS5</strain>
    </source>
</reference>
<dbReference type="InterPro" id="IPR006047">
    <property type="entry name" value="GH13_cat_dom"/>
</dbReference>
<dbReference type="Gene3D" id="2.60.40.1180">
    <property type="entry name" value="Golgi alpha-mannosidase II"/>
    <property type="match status" value="1"/>
</dbReference>
<feature type="domain" description="Glycosyl hydrolase family 13 catalytic" evidence="16">
    <location>
        <begin position="25"/>
        <end position="424"/>
    </location>
</feature>
<dbReference type="GO" id="GO:0005524">
    <property type="term" value="F:ATP binding"/>
    <property type="evidence" value="ECO:0007669"/>
    <property type="project" value="UniProtKB-KW"/>
</dbReference>
<dbReference type="InterPro" id="IPR017853">
    <property type="entry name" value="GH"/>
</dbReference>
<dbReference type="Pfam" id="PF00128">
    <property type="entry name" value="Alpha-amylase"/>
    <property type="match status" value="2"/>
</dbReference>
<evidence type="ECO:0000313" key="17">
    <source>
        <dbReference type="EMBL" id="BBD09515.1"/>
    </source>
</evidence>
<dbReference type="PANTHER" id="PTHR10357">
    <property type="entry name" value="ALPHA-AMYLASE FAMILY MEMBER"/>
    <property type="match status" value="1"/>
</dbReference>
<evidence type="ECO:0000259" key="16">
    <source>
        <dbReference type="SMART" id="SM00642"/>
    </source>
</evidence>
<dbReference type="Gene3D" id="3.90.1200.10">
    <property type="match status" value="1"/>
</dbReference>
<comment type="similarity">
    <text evidence="3">Belongs to the aminoglycoside phosphotransferase family.</text>
</comment>
<dbReference type="Pfam" id="PF18085">
    <property type="entry name" value="Mak_N_cap"/>
    <property type="match status" value="1"/>
</dbReference>
<dbReference type="RefSeq" id="WP_126380525.1">
    <property type="nucleotide sequence ID" value="NZ_AP017378.1"/>
</dbReference>
<evidence type="ECO:0000256" key="5">
    <source>
        <dbReference type="ARBA" id="ARBA00012619"/>
    </source>
</evidence>
<dbReference type="GO" id="GO:0047471">
    <property type="term" value="F:maltose alpha-D-glucosyltransferase activity"/>
    <property type="evidence" value="ECO:0007669"/>
    <property type="project" value="UniProtKB-EC"/>
</dbReference>
<dbReference type="GO" id="GO:0046872">
    <property type="term" value="F:metal ion binding"/>
    <property type="evidence" value="ECO:0007669"/>
    <property type="project" value="UniProtKB-KW"/>
</dbReference>
<dbReference type="Pfam" id="PF16657">
    <property type="entry name" value="Malt_amylase_C"/>
    <property type="match status" value="1"/>
</dbReference>
<dbReference type="InterPro" id="IPR011009">
    <property type="entry name" value="Kinase-like_dom_sf"/>
</dbReference>
<evidence type="ECO:0000256" key="9">
    <source>
        <dbReference type="ARBA" id="ARBA00022741"/>
    </source>
</evidence>
<evidence type="ECO:0000256" key="6">
    <source>
        <dbReference type="ARBA" id="ARBA00013882"/>
    </source>
</evidence>
<keyword evidence="12" id="KW-0413">Isomerase</keyword>
<evidence type="ECO:0000256" key="12">
    <source>
        <dbReference type="ARBA" id="ARBA00023235"/>
    </source>
</evidence>
<evidence type="ECO:0000256" key="11">
    <source>
        <dbReference type="ARBA" id="ARBA00022840"/>
    </source>
</evidence>
<keyword evidence="18" id="KW-1185">Reference proteome</keyword>
<dbReference type="EC" id="5.4.99.16" evidence="5"/>
<dbReference type="SUPFAM" id="SSF56112">
    <property type="entry name" value="Protein kinase-like (PK-like)"/>
    <property type="match status" value="1"/>
</dbReference>
<evidence type="ECO:0000256" key="15">
    <source>
        <dbReference type="ARBA" id="ARBA00049067"/>
    </source>
</evidence>
<keyword evidence="7" id="KW-0808">Transferase</keyword>
<keyword evidence="11" id="KW-0067">ATP-binding</keyword>
<keyword evidence="9" id="KW-0547">Nucleotide-binding</keyword>
<dbReference type="InterPro" id="IPR012810">
    <property type="entry name" value="TreS/a-amylase_N"/>
</dbReference>
<comment type="catalytic activity">
    <reaction evidence="15">
        <text>D-maltose + ATP = alpha-maltose 1-phosphate + ADP + H(+)</text>
        <dbReference type="Rhea" id="RHEA:31915"/>
        <dbReference type="ChEBI" id="CHEBI:15378"/>
        <dbReference type="ChEBI" id="CHEBI:17306"/>
        <dbReference type="ChEBI" id="CHEBI:30616"/>
        <dbReference type="ChEBI" id="CHEBI:63576"/>
        <dbReference type="ChEBI" id="CHEBI:456216"/>
        <dbReference type="EC" id="2.7.1.175"/>
    </reaction>
</comment>
<keyword evidence="8" id="KW-0479">Metal-binding</keyword>
<evidence type="ECO:0000256" key="1">
    <source>
        <dbReference type="ARBA" id="ARBA00001595"/>
    </source>
</evidence>
<dbReference type="EC" id="2.7.1.175" evidence="4"/>
<evidence type="ECO:0000256" key="10">
    <source>
        <dbReference type="ARBA" id="ARBA00022837"/>
    </source>
</evidence>
<dbReference type="CDD" id="cd11334">
    <property type="entry name" value="AmyAc_TreS"/>
    <property type="match status" value="1"/>
</dbReference>
<evidence type="ECO:0000256" key="2">
    <source>
        <dbReference type="ARBA" id="ARBA00005496"/>
    </source>
</evidence>
<dbReference type="SUPFAM" id="SSF51011">
    <property type="entry name" value="Glycosyl hydrolase domain"/>
    <property type="match status" value="1"/>
</dbReference>
<comment type="similarity">
    <text evidence="2">Belongs to the glycosyl hydrolase 13 family. TreS subfamily.</text>
</comment>
<evidence type="ECO:0000256" key="3">
    <source>
        <dbReference type="ARBA" id="ARBA00006219"/>
    </source>
</evidence>
<evidence type="ECO:0000256" key="8">
    <source>
        <dbReference type="ARBA" id="ARBA00022723"/>
    </source>
</evidence>
<dbReference type="AlphaFoldDB" id="A0A2Z6B209"/>
<gene>
    <name evidence="17" type="ORF">DFE_2789</name>
</gene>
<name>A0A2Z6B209_9BACT</name>
<evidence type="ECO:0000256" key="4">
    <source>
        <dbReference type="ARBA" id="ARBA00011962"/>
    </source>
</evidence>
<dbReference type="Gene3D" id="3.90.400.10">
    <property type="entry name" value="Oligo-1,6-glucosidase, Domain 2"/>
    <property type="match status" value="1"/>
</dbReference>
<dbReference type="NCBIfam" id="TIGR02457">
    <property type="entry name" value="TreS_Cterm"/>
    <property type="match status" value="1"/>
</dbReference>
<dbReference type="KEGG" id="dfl:DFE_2789"/>